<keyword evidence="1" id="KW-0472">Membrane</keyword>
<accession>A9NRC5</accession>
<keyword evidence="1" id="KW-0812">Transmembrane</keyword>
<dbReference type="AlphaFoldDB" id="A9NRC5"/>
<evidence type="ECO:0000313" key="2">
    <source>
        <dbReference type="EMBL" id="ABK23186.1"/>
    </source>
</evidence>
<organism evidence="2">
    <name type="scientific">Picea sitchensis</name>
    <name type="common">Sitka spruce</name>
    <name type="synonym">Pinus sitchensis</name>
    <dbReference type="NCBI Taxonomy" id="3332"/>
    <lineage>
        <taxon>Eukaryota</taxon>
        <taxon>Viridiplantae</taxon>
        <taxon>Streptophyta</taxon>
        <taxon>Embryophyta</taxon>
        <taxon>Tracheophyta</taxon>
        <taxon>Spermatophyta</taxon>
        <taxon>Pinopsida</taxon>
        <taxon>Pinidae</taxon>
        <taxon>Conifers I</taxon>
        <taxon>Pinales</taxon>
        <taxon>Pinaceae</taxon>
        <taxon>Picea</taxon>
    </lineage>
</organism>
<dbReference type="OMA" id="GAWSMNR"/>
<dbReference type="PANTHER" id="PTHR33294:SF6">
    <property type="entry name" value="AWPM-19-LIKE FAMILY PROTEIN"/>
    <property type="match status" value="1"/>
</dbReference>
<dbReference type="PANTHER" id="PTHR33294">
    <property type="entry name" value="AWPM-19-LIKE FAMILY PROTEIN"/>
    <property type="match status" value="1"/>
</dbReference>
<name>A9NRC5_PICSI</name>
<proteinExistence type="evidence at transcript level"/>
<reference evidence="2" key="1">
    <citation type="journal article" date="2008" name="BMC Genomics">
        <title>A conifer genomics resource of 200,000 spruce (Picea spp.) ESTs and 6,464 high-quality, sequence-finished full-length cDNAs for Sitka spruce (Picea sitchensis).</title>
        <authorList>
            <person name="Ralph S.G."/>
            <person name="Chun H.J."/>
            <person name="Kolosova N."/>
            <person name="Cooper D."/>
            <person name="Oddy C."/>
            <person name="Ritland C.E."/>
            <person name="Kirkpatrick R."/>
            <person name="Moore R."/>
            <person name="Barber S."/>
            <person name="Holt R.A."/>
            <person name="Jones S.J."/>
            <person name="Marra M.A."/>
            <person name="Douglas C.J."/>
            <person name="Ritland K."/>
            <person name="Bohlmann J."/>
        </authorList>
    </citation>
    <scope>NUCLEOTIDE SEQUENCE</scope>
    <source>
        <tissue evidence="2">Bark</tissue>
    </source>
</reference>
<dbReference type="EMBL" id="EF083853">
    <property type="protein sequence ID" value="ABK23186.1"/>
    <property type="molecule type" value="mRNA"/>
</dbReference>
<sequence length="189" mass="19964">MTLGVVKSLAGFLLLLNFCMYVVVGAIAGWALNKALDHTYYTGHGRALPVGFSPIYFPMGNEATGFLVVFALIAAVVGAASCLSGLHHLRVWGAQSLASSAASSMTAWALTLLASGLACKEIHIGGRNTKLRMLESFLIILCGTKLFYILLIHAGFFGGNYCSYQDTYVATNTTTAEPQKGSTTVASSV</sequence>
<evidence type="ECO:0008006" key="3">
    <source>
        <dbReference type="Google" id="ProtNLM"/>
    </source>
</evidence>
<feature type="transmembrane region" description="Helical" evidence="1">
    <location>
        <begin position="63"/>
        <end position="86"/>
    </location>
</feature>
<evidence type="ECO:0000256" key="1">
    <source>
        <dbReference type="SAM" id="Phobius"/>
    </source>
</evidence>
<feature type="transmembrane region" description="Helical" evidence="1">
    <location>
        <begin position="12"/>
        <end position="32"/>
    </location>
</feature>
<protein>
    <recommendedName>
        <fullName evidence="3">AWPM-19-like family protein</fullName>
    </recommendedName>
</protein>
<dbReference type="Pfam" id="PF05512">
    <property type="entry name" value="AWPM-19"/>
    <property type="match status" value="1"/>
</dbReference>
<feature type="transmembrane region" description="Helical" evidence="1">
    <location>
        <begin position="137"/>
        <end position="157"/>
    </location>
</feature>
<keyword evidence="1" id="KW-1133">Transmembrane helix</keyword>
<dbReference type="InterPro" id="IPR008390">
    <property type="entry name" value="AWPM-19"/>
</dbReference>